<feature type="transmembrane region" description="Helical" evidence="1">
    <location>
        <begin position="42"/>
        <end position="64"/>
    </location>
</feature>
<accession>A0A4S8LZN2</accession>
<protein>
    <submittedName>
        <fullName evidence="2">Uncharacterized protein</fullName>
    </submittedName>
</protein>
<proteinExistence type="predicted"/>
<keyword evidence="1" id="KW-1133">Transmembrane helix</keyword>
<keyword evidence="1" id="KW-0472">Membrane</keyword>
<evidence type="ECO:0000313" key="3">
    <source>
        <dbReference type="Proteomes" id="UP000297245"/>
    </source>
</evidence>
<evidence type="ECO:0000313" key="2">
    <source>
        <dbReference type="EMBL" id="THU95197.1"/>
    </source>
</evidence>
<reference evidence="2 3" key="1">
    <citation type="journal article" date="2019" name="Nat. Ecol. Evol.">
        <title>Megaphylogeny resolves global patterns of mushroom evolution.</title>
        <authorList>
            <person name="Varga T."/>
            <person name="Krizsan K."/>
            <person name="Foldi C."/>
            <person name="Dima B."/>
            <person name="Sanchez-Garcia M."/>
            <person name="Sanchez-Ramirez S."/>
            <person name="Szollosi G.J."/>
            <person name="Szarkandi J.G."/>
            <person name="Papp V."/>
            <person name="Albert L."/>
            <person name="Andreopoulos W."/>
            <person name="Angelini C."/>
            <person name="Antonin V."/>
            <person name="Barry K.W."/>
            <person name="Bougher N.L."/>
            <person name="Buchanan P."/>
            <person name="Buyck B."/>
            <person name="Bense V."/>
            <person name="Catcheside P."/>
            <person name="Chovatia M."/>
            <person name="Cooper J."/>
            <person name="Damon W."/>
            <person name="Desjardin D."/>
            <person name="Finy P."/>
            <person name="Geml J."/>
            <person name="Haridas S."/>
            <person name="Hughes K."/>
            <person name="Justo A."/>
            <person name="Karasinski D."/>
            <person name="Kautmanova I."/>
            <person name="Kiss B."/>
            <person name="Kocsube S."/>
            <person name="Kotiranta H."/>
            <person name="LaButti K.M."/>
            <person name="Lechner B.E."/>
            <person name="Liimatainen K."/>
            <person name="Lipzen A."/>
            <person name="Lukacs Z."/>
            <person name="Mihaltcheva S."/>
            <person name="Morgado L.N."/>
            <person name="Niskanen T."/>
            <person name="Noordeloos M.E."/>
            <person name="Ohm R.A."/>
            <person name="Ortiz-Santana B."/>
            <person name="Ovrebo C."/>
            <person name="Racz N."/>
            <person name="Riley R."/>
            <person name="Savchenko A."/>
            <person name="Shiryaev A."/>
            <person name="Soop K."/>
            <person name="Spirin V."/>
            <person name="Szebenyi C."/>
            <person name="Tomsovsky M."/>
            <person name="Tulloss R.E."/>
            <person name="Uehling J."/>
            <person name="Grigoriev I.V."/>
            <person name="Vagvolgyi C."/>
            <person name="Papp T."/>
            <person name="Martin F.M."/>
            <person name="Miettinen O."/>
            <person name="Hibbett D.S."/>
            <person name="Nagy L.G."/>
        </authorList>
    </citation>
    <scope>NUCLEOTIDE SEQUENCE [LARGE SCALE GENOMIC DNA]</scope>
    <source>
        <strain evidence="2 3">CBS 962.96</strain>
    </source>
</reference>
<keyword evidence="3" id="KW-1185">Reference proteome</keyword>
<organism evidence="2 3">
    <name type="scientific">Dendrothele bispora (strain CBS 962.96)</name>
    <dbReference type="NCBI Taxonomy" id="1314807"/>
    <lineage>
        <taxon>Eukaryota</taxon>
        <taxon>Fungi</taxon>
        <taxon>Dikarya</taxon>
        <taxon>Basidiomycota</taxon>
        <taxon>Agaricomycotina</taxon>
        <taxon>Agaricomycetes</taxon>
        <taxon>Agaricomycetidae</taxon>
        <taxon>Agaricales</taxon>
        <taxon>Agaricales incertae sedis</taxon>
        <taxon>Dendrothele</taxon>
    </lineage>
</organism>
<evidence type="ECO:0000256" key="1">
    <source>
        <dbReference type="SAM" id="Phobius"/>
    </source>
</evidence>
<name>A0A4S8LZN2_DENBC</name>
<gene>
    <name evidence="2" type="ORF">K435DRAFT_859747</name>
</gene>
<sequence length="65" mass="7121">MSLGYQLLTSCWVIEVNAARGTRPYQTQLGRTAATLQCTNPTTHLVIATWSNGPLAFMVILIVVE</sequence>
<dbReference type="EMBL" id="ML179205">
    <property type="protein sequence ID" value="THU95197.1"/>
    <property type="molecule type" value="Genomic_DNA"/>
</dbReference>
<dbReference type="Proteomes" id="UP000297245">
    <property type="component" value="Unassembled WGS sequence"/>
</dbReference>
<dbReference type="AlphaFoldDB" id="A0A4S8LZN2"/>
<keyword evidence="1" id="KW-0812">Transmembrane</keyword>